<accession>A0A840I2B2</accession>
<evidence type="ECO:0000313" key="3">
    <source>
        <dbReference type="EMBL" id="MBB4658959.1"/>
    </source>
</evidence>
<dbReference type="PRINTS" id="PR00080">
    <property type="entry name" value="SDRFAMILY"/>
</dbReference>
<dbReference type="CDD" id="cd05233">
    <property type="entry name" value="SDR_c"/>
    <property type="match status" value="1"/>
</dbReference>
<keyword evidence="2" id="KW-0560">Oxidoreductase</keyword>
<dbReference type="PANTHER" id="PTHR43639">
    <property type="entry name" value="OXIDOREDUCTASE, SHORT-CHAIN DEHYDROGENASE/REDUCTASE FAMILY (AFU_ORTHOLOGUE AFUA_5G02870)"/>
    <property type="match status" value="1"/>
</dbReference>
<comment type="similarity">
    <text evidence="1">Belongs to the short-chain dehydrogenases/reductases (SDR) family.</text>
</comment>
<dbReference type="RefSeq" id="WP_183817128.1">
    <property type="nucleotide sequence ID" value="NZ_JACHOB010000002.1"/>
</dbReference>
<dbReference type="Gene3D" id="3.40.50.720">
    <property type="entry name" value="NAD(P)-binding Rossmann-like Domain"/>
    <property type="match status" value="1"/>
</dbReference>
<protein>
    <submittedName>
        <fullName evidence="3">NAD(P)-dependent dehydrogenase (Short-subunit alcohol dehydrogenase family)</fullName>
    </submittedName>
</protein>
<gene>
    <name evidence="3" type="ORF">GGQ59_001473</name>
</gene>
<keyword evidence="4" id="KW-1185">Reference proteome</keyword>
<dbReference type="SUPFAM" id="SSF51735">
    <property type="entry name" value="NAD(P)-binding Rossmann-fold domains"/>
    <property type="match status" value="1"/>
</dbReference>
<dbReference type="FunFam" id="3.40.50.720:FF:000084">
    <property type="entry name" value="Short-chain dehydrogenase reductase"/>
    <property type="match status" value="1"/>
</dbReference>
<dbReference type="InterPro" id="IPR002347">
    <property type="entry name" value="SDR_fam"/>
</dbReference>
<dbReference type="GO" id="GO:0016491">
    <property type="term" value="F:oxidoreductase activity"/>
    <property type="evidence" value="ECO:0007669"/>
    <property type="project" value="UniProtKB-KW"/>
</dbReference>
<evidence type="ECO:0000313" key="4">
    <source>
        <dbReference type="Proteomes" id="UP000563524"/>
    </source>
</evidence>
<dbReference type="EMBL" id="JACHOB010000002">
    <property type="protein sequence ID" value="MBB4658959.1"/>
    <property type="molecule type" value="Genomic_DNA"/>
</dbReference>
<dbReference type="AlphaFoldDB" id="A0A840I2B2"/>
<comment type="caution">
    <text evidence="3">The sequence shown here is derived from an EMBL/GenBank/DDBJ whole genome shotgun (WGS) entry which is preliminary data.</text>
</comment>
<sequence length="257" mass="27196">MTKSLTAHYPSLAAKRVFVTGGATGVGGSAVEAFASQGALVGFVDKNVRAGEALCGRVQAATGNEPWFAPVDVTVEGALAEAIRTFAEDRNGLDVLVNNVANDARHDPMDVTLERWRENFSVNVDAAFFGAQAALKLMIPAGGGAIINISSINALLGFPNMPGYITAKSALLGMTKALANEYGPAGIRVNAVLPGWVATERQLETWLTPEAEAEWSTRVALKGRIEPSDVANLILFLSSNDSRMITSQFFIIDAGRT</sequence>
<name>A0A840I2B2_9PROT</name>
<reference evidence="3 4" key="1">
    <citation type="submission" date="2020-08" db="EMBL/GenBank/DDBJ databases">
        <title>Genomic Encyclopedia of Type Strains, Phase IV (KMG-IV): sequencing the most valuable type-strain genomes for metagenomic binning, comparative biology and taxonomic classification.</title>
        <authorList>
            <person name="Goeker M."/>
        </authorList>
    </citation>
    <scope>NUCLEOTIDE SEQUENCE [LARGE SCALE GENOMIC DNA]</scope>
    <source>
        <strain evidence="3 4">DSM 102850</strain>
    </source>
</reference>
<dbReference type="PANTHER" id="PTHR43639:SF1">
    <property type="entry name" value="SHORT-CHAIN DEHYDROGENASE_REDUCTASE FAMILY PROTEIN"/>
    <property type="match status" value="1"/>
</dbReference>
<dbReference type="InterPro" id="IPR036291">
    <property type="entry name" value="NAD(P)-bd_dom_sf"/>
</dbReference>
<evidence type="ECO:0000256" key="2">
    <source>
        <dbReference type="ARBA" id="ARBA00023002"/>
    </source>
</evidence>
<dbReference type="Proteomes" id="UP000563524">
    <property type="component" value="Unassembled WGS sequence"/>
</dbReference>
<evidence type="ECO:0000256" key="1">
    <source>
        <dbReference type="ARBA" id="ARBA00006484"/>
    </source>
</evidence>
<dbReference type="Pfam" id="PF13561">
    <property type="entry name" value="adh_short_C2"/>
    <property type="match status" value="1"/>
</dbReference>
<organism evidence="3 4">
    <name type="scientific">Parvularcula dongshanensis</name>
    <dbReference type="NCBI Taxonomy" id="1173995"/>
    <lineage>
        <taxon>Bacteria</taxon>
        <taxon>Pseudomonadati</taxon>
        <taxon>Pseudomonadota</taxon>
        <taxon>Alphaproteobacteria</taxon>
        <taxon>Parvularculales</taxon>
        <taxon>Parvularculaceae</taxon>
        <taxon>Parvularcula</taxon>
    </lineage>
</organism>
<dbReference type="PRINTS" id="PR00081">
    <property type="entry name" value="GDHRDH"/>
</dbReference>
<proteinExistence type="inferred from homology"/>